<dbReference type="PANTHER" id="PTHR14520">
    <property type="entry name" value="MITOCHONDRIAL RIBOSOMAL PROTEIN 63"/>
    <property type="match status" value="1"/>
</dbReference>
<comment type="caution">
    <text evidence="4">The sequence shown here is derived from an EMBL/GenBank/DDBJ whole genome shotgun (WGS) entry which is preliminary data.</text>
</comment>
<feature type="domain" description="S5 DRBM" evidence="3">
    <location>
        <begin position="87"/>
        <end position="134"/>
    </location>
</feature>
<proteinExistence type="predicted"/>
<dbReference type="Pfam" id="PF00333">
    <property type="entry name" value="Ribosomal_S5"/>
    <property type="match status" value="1"/>
</dbReference>
<feature type="region of interest" description="Disordered" evidence="2">
    <location>
        <begin position="35"/>
        <end position="59"/>
    </location>
</feature>
<dbReference type="SUPFAM" id="SSF54768">
    <property type="entry name" value="dsRNA-binding domain-like"/>
    <property type="match status" value="1"/>
</dbReference>
<dbReference type="GO" id="GO:0005761">
    <property type="term" value="C:mitochondrial ribosome"/>
    <property type="evidence" value="ECO:0007669"/>
    <property type="project" value="InterPro"/>
</dbReference>
<dbReference type="GO" id="GO:1990904">
    <property type="term" value="C:ribonucleoprotein complex"/>
    <property type="evidence" value="ECO:0007669"/>
    <property type="project" value="UniProtKB-UniRule"/>
</dbReference>
<dbReference type="Proteomes" id="UP001166674">
    <property type="component" value="Unassembled WGS sequence"/>
</dbReference>
<dbReference type="GO" id="GO:0003735">
    <property type="term" value="F:structural constituent of ribosome"/>
    <property type="evidence" value="ECO:0007669"/>
    <property type="project" value="UniProtKB-UniRule"/>
</dbReference>
<dbReference type="AlphaFoldDB" id="A0AA41T7C8"/>
<protein>
    <submittedName>
        <fullName evidence="4">Ribosomal protein 63, mitochondrial</fullName>
    </submittedName>
</protein>
<name>A0AA41T7C8_SCICA</name>
<evidence type="ECO:0000256" key="1">
    <source>
        <dbReference type="PROSITE-ProRule" id="PRU00268"/>
    </source>
</evidence>
<organism evidence="4 5">
    <name type="scientific">Sciurus carolinensis</name>
    <name type="common">Eastern gray squirrel</name>
    <dbReference type="NCBI Taxonomy" id="30640"/>
    <lineage>
        <taxon>Eukaryota</taxon>
        <taxon>Metazoa</taxon>
        <taxon>Chordata</taxon>
        <taxon>Craniata</taxon>
        <taxon>Vertebrata</taxon>
        <taxon>Euteleostomi</taxon>
        <taxon>Mammalia</taxon>
        <taxon>Eutheria</taxon>
        <taxon>Euarchontoglires</taxon>
        <taxon>Glires</taxon>
        <taxon>Rodentia</taxon>
        <taxon>Sciuromorpha</taxon>
        <taxon>Sciuridae</taxon>
        <taxon>Sciurinae</taxon>
        <taxon>Sciurini</taxon>
        <taxon>Sciurus</taxon>
    </lineage>
</organism>
<dbReference type="Gene3D" id="3.30.160.20">
    <property type="match status" value="1"/>
</dbReference>
<dbReference type="FunFam" id="3.30.160.20:FF:000133">
    <property type="entry name" value="40S ribosomal protein S2"/>
    <property type="match status" value="1"/>
</dbReference>
<keyword evidence="5" id="KW-1185">Reference proteome</keyword>
<keyword evidence="1" id="KW-0687">Ribonucleoprotein</keyword>
<reference evidence="4" key="1">
    <citation type="submission" date="2020-03" db="EMBL/GenBank/DDBJ databases">
        <title>Studies in the Genomics of Life Span.</title>
        <authorList>
            <person name="Glass D."/>
        </authorList>
    </citation>
    <scope>NUCLEOTIDE SEQUENCE</scope>
    <source>
        <strain evidence="4">SUZIE</strain>
        <tissue evidence="4">Muscle</tissue>
    </source>
</reference>
<accession>A0AA41T7C8</accession>
<dbReference type="GO" id="GO:0032543">
    <property type="term" value="P:mitochondrial translation"/>
    <property type="evidence" value="ECO:0007669"/>
    <property type="project" value="TreeGrafter"/>
</dbReference>
<dbReference type="PANTHER" id="PTHR14520:SF4">
    <property type="entry name" value="LARGE RIBOSOMAL SUBUNIT PROTEIN ML63"/>
    <property type="match status" value="1"/>
</dbReference>
<evidence type="ECO:0000259" key="3">
    <source>
        <dbReference type="PROSITE" id="PS50881"/>
    </source>
</evidence>
<evidence type="ECO:0000256" key="2">
    <source>
        <dbReference type="SAM" id="MobiDB-lite"/>
    </source>
</evidence>
<dbReference type="PROSITE" id="PS50881">
    <property type="entry name" value="S5_DSRBD"/>
    <property type="match status" value="1"/>
</dbReference>
<dbReference type="InterPro" id="IPR013810">
    <property type="entry name" value="Ribosomal_uS5_N"/>
</dbReference>
<keyword evidence="1 4" id="KW-0689">Ribosomal protein</keyword>
<dbReference type="EMBL" id="JAATJV010442852">
    <property type="protein sequence ID" value="MBZ3890728.1"/>
    <property type="molecule type" value="Genomic_DNA"/>
</dbReference>
<evidence type="ECO:0000313" key="5">
    <source>
        <dbReference type="Proteomes" id="UP001166674"/>
    </source>
</evidence>
<gene>
    <name evidence="4" type="ORF">SUZIE_209410</name>
</gene>
<dbReference type="Pfam" id="PF14978">
    <property type="entry name" value="MRP-63"/>
    <property type="match status" value="1"/>
</dbReference>
<evidence type="ECO:0000313" key="4">
    <source>
        <dbReference type="EMBL" id="MBZ3890728.1"/>
    </source>
</evidence>
<dbReference type="GO" id="GO:0003723">
    <property type="term" value="F:RNA binding"/>
    <property type="evidence" value="ECO:0007669"/>
    <property type="project" value="InterPro"/>
</dbReference>
<sequence length="285" mass="32259">MRLVQREGPMGLGHWNGWPWQLPWSLPQQSPRLWRSRMQGQRQGVDPGGQARPPGQGHEDQSLEELYLFSLPIKESEIIDFFLGTSLKDEVLKIMPVQKQTRVGQRTRFKAFVAIRDYNAHVAQGFSLARAEVSREGAGGPLRGYRPATVASAARGGRKVLGSVAAPRSPANASVYVPSSAGTMFLTALLCRNRIPGSQWIGKHRRPRRVSLLSKQNMIRRLEIEAENHYWLSMPYMTAEQEYRHASVRRAQAFEAIKLASTSKFPPHRFVADQLNHLNVTKRWS</sequence>
<dbReference type="InterPro" id="IPR016576">
    <property type="entry name" value="Ribosomal_mL63"/>
</dbReference>